<sequence length="367" mass="42431">MTDTHPLNTEISARAREIRTDGYAMSIGELLSLYKDGDIEIHPEFQRIFRWKDEQRTRLIESILLGIPIPPIFVSQRQDGIWDVIDGVQRLSTIFEFAGVYRDENDAIQDGLILGEGEYLKSLKGYMYEPNSNSEGLKHFDEALRRDFKRSKIAFSIVTKESDPDAKYDLFQRLNSGSVLSPQEARNCLMVMLNRQYFLDVAAMSESVDFKDCVPLTDRKEESAYRSELVLRFFCLLDYTGSPTDLSRDFGDYLTDWMRKATANESRPDQKLFYDTFELLNRTLNEDTFKRYNGHRHLGAFSISGFEFIACGVAKNIDKWRDHQDDLKERLRSAWTAPDFKANSGAGVSPRQRMPRFAIYGPKFFGE</sequence>
<dbReference type="EMBL" id="VIGX01000004">
    <property type="protein sequence ID" value="TWS29083.1"/>
    <property type="molecule type" value="Genomic_DNA"/>
</dbReference>
<name>A0A5C5S383_9ACTN</name>
<gene>
    <name evidence="2" type="ORF">FK530_09730</name>
</gene>
<dbReference type="PANTHER" id="PTHR39639">
    <property type="entry name" value="CHROMOSOME 16, WHOLE GENOME SHOTGUN SEQUENCE"/>
    <property type="match status" value="1"/>
</dbReference>
<organism evidence="2 3">
    <name type="scientific">Tsukamurella conjunctivitidis</name>
    <dbReference type="NCBI Taxonomy" id="2592068"/>
    <lineage>
        <taxon>Bacteria</taxon>
        <taxon>Bacillati</taxon>
        <taxon>Actinomycetota</taxon>
        <taxon>Actinomycetes</taxon>
        <taxon>Mycobacteriales</taxon>
        <taxon>Tsukamurellaceae</taxon>
        <taxon>Tsukamurella</taxon>
    </lineage>
</organism>
<reference evidence="2 3" key="1">
    <citation type="submission" date="2019-06" db="EMBL/GenBank/DDBJ databases">
        <title>Tsukamurella conjunctivitidis sp. nov., Tsukamurella assacharolytica sp. nov. and Tsukamurella sputae sp. nov. isolated from patients with conjunctivitis, bacteraemia (lymphoma) and respiratory infection (sputum) in Hong Kong.</title>
        <authorList>
            <person name="Teng J.L.L."/>
            <person name="Lee H.H."/>
            <person name="Fong J.Y.H."/>
            <person name="Fok K.M.N."/>
            <person name="Lau S.K.P."/>
            <person name="Woo P.C.Y."/>
        </authorList>
    </citation>
    <scope>NUCLEOTIDE SEQUENCE [LARGE SCALE GENOMIC DNA]</scope>
    <source>
        <strain evidence="2 3">HKU72</strain>
    </source>
</reference>
<dbReference type="InterPro" id="IPR004919">
    <property type="entry name" value="GmrSD_N"/>
</dbReference>
<dbReference type="AlphaFoldDB" id="A0A5C5S383"/>
<protein>
    <submittedName>
        <fullName evidence="2">DUF262 domain-containing protein</fullName>
    </submittedName>
</protein>
<feature type="domain" description="GmrSD restriction endonucleases N-terminal" evidence="1">
    <location>
        <begin position="28"/>
        <end position="189"/>
    </location>
</feature>
<dbReference type="OrthoDB" id="9787127at2"/>
<accession>A0A5C5S383</accession>
<comment type="caution">
    <text evidence="2">The sequence shown here is derived from an EMBL/GenBank/DDBJ whole genome shotgun (WGS) entry which is preliminary data.</text>
</comment>
<dbReference type="RefSeq" id="WP_146486813.1">
    <property type="nucleotide sequence ID" value="NZ_VIGX01000004.1"/>
</dbReference>
<evidence type="ECO:0000313" key="2">
    <source>
        <dbReference type="EMBL" id="TWS29083.1"/>
    </source>
</evidence>
<proteinExistence type="predicted"/>
<dbReference type="Pfam" id="PF03235">
    <property type="entry name" value="GmrSD_N"/>
    <property type="match status" value="1"/>
</dbReference>
<dbReference type="PANTHER" id="PTHR39639:SF1">
    <property type="entry name" value="DUF262 DOMAIN-CONTAINING PROTEIN"/>
    <property type="match status" value="1"/>
</dbReference>
<evidence type="ECO:0000313" key="3">
    <source>
        <dbReference type="Proteomes" id="UP000319375"/>
    </source>
</evidence>
<evidence type="ECO:0000259" key="1">
    <source>
        <dbReference type="Pfam" id="PF03235"/>
    </source>
</evidence>
<dbReference type="Proteomes" id="UP000319375">
    <property type="component" value="Unassembled WGS sequence"/>
</dbReference>
<keyword evidence="3" id="KW-1185">Reference proteome</keyword>